<evidence type="ECO:0000256" key="7">
    <source>
        <dbReference type="ARBA" id="ARBA00023145"/>
    </source>
</evidence>
<dbReference type="GO" id="GO:0018996">
    <property type="term" value="P:molting cycle, collagen and cuticulin-based cuticle"/>
    <property type="evidence" value="ECO:0007669"/>
    <property type="project" value="InterPro"/>
</dbReference>
<protein>
    <recommendedName>
        <fullName evidence="11">Metalloendopeptidase</fullName>
        <ecNumber evidence="11">3.4.24.-</ecNumber>
    </recommendedName>
</protein>
<dbReference type="GO" id="GO:0004222">
    <property type="term" value="F:metalloendopeptidase activity"/>
    <property type="evidence" value="ECO:0007669"/>
    <property type="project" value="UniProtKB-UniRule"/>
</dbReference>
<evidence type="ECO:0000256" key="1">
    <source>
        <dbReference type="ARBA" id="ARBA00002657"/>
    </source>
</evidence>
<proteinExistence type="predicted"/>
<dbReference type="SMART" id="SM00235">
    <property type="entry name" value="ZnMc"/>
    <property type="match status" value="1"/>
</dbReference>
<dbReference type="GO" id="GO:0005576">
    <property type="term" value="C:extracellular region"/>
    <property type="evidence" value="ECO:0007669"/>
    <property type="project" value="UniProtKB-SubCell"/>
</dbReference>
<feature type="domain" description="ShKT" evidence="12">
    <location>
        <begin position="428"/>
        <end position="464"/>
    </location>
</feature>
<evidence type="ECO:0000256" key="5">
    <source>
        <dbReference type="ARBA" id="ARBA00022833"/>
    </source>
</evidence>
<evidence type="ECO:0000256" key="9">
    <source>
        <dbReference type="PROSITE-ProRule" id="PRU01005"/>
    </source>
</evidence>
<keyword evidence="7" id="KW-0865">Zymogen</keyword>
<dbReference type="WBParaSite" id="ACRNAN_scaffold7715.g10777.t1">
    <property type="protein sequence ID" value="ACRNAN_scaffold7715.g10777.t1"/>
    <property type="gene ID" value="ACRNAN_scaffold7715.g10777"/>
</dbReference>
<keyword evidence="4 10" id="KW-0378">Hydrolase</keyword>
<dbReference type="CDD" id="cd04280">
    <property type="entry name" value="ZnMc_astacin_like"/>
    <property type="match status" value="1"/>
</dbReference>
<evidence type="ECO:0000256" key="3">
    <source>
        <dbReference type="ARBA" id="ARBA00022723"/>
    </source>
</evidence>
<sequence length="542" mass="60132">GDIVITEEFIDKKIAEAEADDGRKKRQINTDPTKVWTLPIPYYFHSSVASAAQTTFRSAVSYIQTYTCVRWQEDPNFTITGRTRIRVVDGSGCSSFVGMQSTWQEQDITLSNSGCNSMGTHIHEMTHAMGSQHEQCRYDRDVSINVDYNNCQTTQQFNYAKETTSTTTNYGMPYDFGSNMHYGPYGFCIDCTKPVMIAKDQFYQSTMGSNEMMTFVDLYRINTLYNCLSTSVCPTPLACKNNGFTNPNGCNQCICPKGFGGTLCDQRAADNNPTCGGATIQANYYWKTLTGTIDKAQNIGTTSSVPFHKCFWHITAPTGKKIEIKITSASNRCSEGCVNEDTNTYCAYWAASGECTKSAAFMASNCPASCNLCKPNFSIQYRISNPSDTCYDVDTSGYCAYWAANGECSNSAGYMLTNCAASCNTCLCYDKNSTCASMAARSPSECTANPGYMVPNCPYSCGRCGHKAKETQQWLRENVPDFITAKEWPSYSPDLNPLDYSIWGYIESKAWDEMPDEMVARVVDTWPDKLQACIDAEGGYIE</sequence>
<evidence type="ECO:0000256" key="11">
    <source>
        <dbReference type="RuleBase" id="RU361183"/>
    </source>
</evidence>
<comment type="cofactor">
    <cofactor evidence="10 11">
        <name>Zn(2+)</name>
        <dbReference type="ChEBI" id="CHEBI:29105"/>
    </cofactor>
    <text evidence="10 11">Binds 1 zinc ion per subunit.</text>
</comment>
<evidence type="ECO:0000256" key="4">
    <source>
        <dbReference type="ARBA" id="ARBA00022801"/>
    </source>
</evidence>
<feature type="binding site" evidence="10">
    <location>
        <position position="123"/>
    </location>
    <ligand>
        <name>Zn(2+)</name>
        <dbReference type="ChEBI" id="CHEBI:29105"/>
        <note>catalytic</note>
    </ligand>
</feature>
<dbReference type="PROSITE" id="PS00022">
    <property type="entry name" value="EGF_1"/>
    <property type="match status" value="1"/>
</dbReference>
<evidence type="ECO:0000313" key="15">
    <source>
        <dbReference type="WBParaSite" id="ACRNAN_scaffold7715.g10777.t1"/>
    </source>
</evidence>
<feature type="disulfide bond" evidence="10">
    <location>
        <begin position="93"/>
        <end position="115"/>
    </location>
</feature>
<feature type="domain" description="Peptidase M12A" evidence="13">
    <location>
        <begin position="26"/>
        <end position="228"/>
    </location>
</feature>
<dbReference type="SMART" id="SM00254">
    <property type="entry name" value="ShKT"/>
    <property type="match status" value="3"/>
</dbReference>
<dbReference type="Pfam" id="PF01400">
    <property type="entry name" value="Astacin"/>
    <property type="match status" value="1"/>
</dbReference>
<keyword evidence="5 10" id="KW-0862">Zinc</keyword>
<dbReference type="PANTHER" id="PTHR10127">
    <property type="entry name" value="DISCOIDIN, CUB, EGF, LAMININ , AND ZINC METALLOPROTEASE DOMAIN CONTAINING"/>
    <property type="match status" value="1"/>
</dbReference>
<feature type="binding site" evidence="10">
    <location>
        <position position="133"/>
    </location>
    <ligand>
        <name>Zn(2+)</name>
        <dbReference type="ChEBI" id="CHEBI:29105"/>
        <note>catalytic</note>
    </ligand>
</feature>
<feature type="active site" evidence="10">
    <location>
        <position position="124"/>
    </location>
</feature>
<reference evidence="15" key="1">
    <citation type="submission" date="2022-11" db="UniProtKB">
        <authorList>
            <consortium name="WormBaseParasite"/>
        </authorList>
    </citation>
    <scope>IDENTIFICATION</scope>
</reference>
<dbReference type="PROSITE" id="PS51670">
    <property type="entry name" value="SHKT"/>
    <property type="match status" value="3"/>
</dbReference>
<evidence type="ECO:0000313" key="14">
    <source>
        <dbReference type="Proteomes" id="UP000887540"/>
    </source>
</evidence>
<comment type="function">
    <text evidence="1">Metalloprotease.</text>
</comment>
<dbReference type="PROSITE" id="PS51864">
    <property type="entry name" value="ASTACIN"/>
    <property type="match status" value="1"/>
</dbReference>
<feature type="binding site" evidence="10">
    <location>
        <position position="127"/>
    </location>
    <ligand>
        <name>Zn(2+)</name>
        <dbReference type="ChEBI" id="CHEBI:29105"/>
        <note>catalytic</note>
    </ligand>
</feature>
<dbReference type="GO" id="GO:0008270">
    <property type="term" value="F:zinc ion binding"/>
    <property type="evidence" value="ECO:0007669"/>
    <property type="project" value="UniProtKB-UniRule"/>
</dbReference>
<dbReference type="InterPro" id="IPR000742">
    <property type="entry name" value="EGF"/>
</dbReference>
<dbReference type="EC" id="3.4.24.-" evidence="11"/>
<dbReference type="InterPro" id="IPR036397">
    <property type="entry name" value="RNaseH_sf"/>
</dbReference>
<evidence type="ECO:0000259" key="12">
    <source>
        <dbReference type="PROSITE" id="PS51670"/>
    </source>
</evidence>
<keyword evidence="3 10" id="KW-0479">Metal-binding</keyword>
<dbReference type="SUPFAM" id="SSF55486">
    <property type="entry name" value="Metalloproteases ('zincins'), catalytic domain"/>
    <property type="match status" value="1"/>
</dbReference>
<dbReference type="InterPro" id="IPR034035">
    <property type="entry name" value="Astacin-like_dom"/>
</dbReference>
<evidence type="ECO:0000259" key="13">
    <source>
        <dbReference type="PROSITE" id="PS51864"/>
    </source>
</evidence>
<feature type="domain" description="ShKT" evidence="12">
    <location>
        <begin position="390"/>
        <end position="426"/>
    </location>
</feature>
<keyword evidence="2 10" id="KW-0645">Protease</keyword>
<name>A0A914EGZ6_9BILA</name>
<evidence type="ECO:0000256" key="6">
    <source>
        <dbReference type="ARBA" id="ARBA00023049"/>
    </source>
</evidence>
<dbReference type="Pfam" id="PF01549">
    <property type="entry name" value="ShK"/>
    <property type="match status" value="3"/>
</dbReference>
<organism evidence="14 15">
    <name type="scientific">Acrobeloides nanus</name>
    <dbReference type="NCBI Taxonomy" id="290746"/>
    <lineage>
        <taxon>Eukaryota</taxon>
        <taxon>Metazoa</taxon>
        <taxon>Ecdysozoa</taxon>
        <taxon>Nematoda</taxon>
        <taxon>Chromadorea</taxon>
        <taxon>Rhabditida</taxon>
        <taxon>Tylenchina</taxon>
        <taxon>Cephalobomorpha</taxon>
        <taxon>Cephaloboidea</taxon>
        <taxon>Cephalobidae</taxon>
        <taxon>Acrobeloides</taxon>
    </lineage>
</organism>
<dbReference type="InterPro" id="IPR003582">
    <property type="entry name" value="ShKT_dom"/>
</dbReference>
<evidence type="ECO:0000256" key="2">
    <source>
        <dbReference type="ARBA" id="ARBA00022670"/>
    </source>
</evidence>
<keyword evidence="6 10" id="KW-0482">Metalloprotease</keyword>
<evidence type="ECO:0000256" key="10">
    <source>
        <dbReference type="PROSITE-ProRule" id="PRU01211"/>
    </source>
</evidence>
<feature type="domain" description="ShKT" evidence="12">
    <location>
        <begin position="337"/>
        <end position="373"/>
    </location>
</feature>
<dbReference type="InterPro" id="IPR006026">
    <property type="entry name" value="Peptidase_Metallo"/>
</dbReference>
<dbReference type="InterPro" id="IPR001506">
    <property type="entry name" value="Peptidase_M12A"/>
</dbReference>
<dbReference type="AlphaFoldDB" id="A0A914EGZ6"/>
<dbReference type="GO" id="GO:0006508">
    <property type="term" value="P:proteolysis"/>
    <property type="evidence" value="ECO:0007669"/>
    <property type="project" value="UniProtKB-KW"/>
</dbReference>
<keyword evidence="8 10" id="KW-1015">Disulfide bond</keyword>
<dbReference type="Proteomes" id="UP000887540">
    <property type="component" value="Unplaced"/>
</dbReference>
<dbReference type="Gene3D" id="3.40.390.10">
    <property type="entry name" value="Collagenase (Catalytic Domain)"/>
    <property type="match status" value="1"/>
</dbReference>
<comment type="caution">
    <text evidence="9">Lacks conserved residue(s) required for the propagation of feature annotation.</text>
</comment>
<dbReference type="InterPro" id="IPR024079">
    <property type="entry name" value="MetalloPept_cat_dom_sf"/>
</dbReference>
<dbReference type="PROSITE" id="PS01186">
    <property type="entry name" value="EGF_2"/>
    <property type="match status" value="1"/>
</dbReference>
<keyword evidence="14" id="KW-1185">Reference proteome</keyword>
<dbReference type="Gene3D" id="1.10.10.1940">
    <property type="match status" value="1"/>
</dbReference>
<dbReference type="Gene3D" id="3.30.420.10">
    <property type="entry name" value="Ribonuclease H-like superfamily/Ribonuclease H"/>
    <property type="match status" value="1"/>
</dbReference>
<evidence type="ECO:0000256" key="8">
    <source>
        <dbReference type="ARBA" id="ARBA00023157"/>
    </source>
</evidence>
<dbReference type="GO" id="GO:0003676">
    <property type="term" value="F:nucleic acid binding"/>
    <property type="evidence" value="ECO:0007669"/>
    <property type="project" value="InterPro"/>
</dbReference>
<accession>A0A914EGZ6</accession>
<dbReference type="PANTHER" id="PTHR10127:SF793">
    <property type="entry name" value="ZINC METALLOPROTEINASE NAS-31"/>
    <property type="match status" value="1"/>
</dbReference>
<dbReference type="PRINTS" id="PR00480">
    <property type="entry name" value="ASTACIN"/>
</dbReference>